<accession>A0A7L5DV99</accession>
<evidence type="ECO:0000256" key="2">
    <source>
        <dbReference type="SAM" id="SignalP"/>
    </source>
</evidence>
<dbReference type="Proteomes" id="UP000503278">
    <property type="component" value="Chromosome"/>
</dbReference>
<protein>
    <recommendedName>
        <fullName evidence="3">Glucose/Sorbosone dehydrogenase domain-containing protein</fullName>
    </recommendedName>
</protein>
<feature type="chain" id="PRO_5029750163" description="Glucose/Sorbosone dehydrogenase domain-containing protein" evidence="2">
    <location>
        <begin position="23"/>
        <end position="521"/>
    </location>
</feature>
<dbReference type="EMBL" id="CP051682">
    <property type="protein sequence ID" value="QJD95020.1"/>
    <property type="molecule type" value="Genomic_DNA"/>
</dbReference>
<dbReference type="RefSeq" id="WP_169606037.1">
    <property type="nucleotide sequence ID" value="NZ_CP051682.1"/>
</dbReference>
<gene>
    <name evidence="4" type="ORF">HH214_03555</name>
</gene>
<dbReference type="Pfam" id="PF07995">
    <property type="entry name" value="GSDH"/>
    <property type="match status" value="2"/>
</dbReference>
<dbReference type="InterPro" id="IPR012938">
    <property type="entry name" value="Glc/Sorbosone_DH"/>
</dbReference>
<dbReference type="PANTHER" id="PTHR19328:SF13">
    <property type="entry name" value="HIPL1 PROTEIN"/>
    <property type="match status" value="1"/>
</dbReference>
<feature type="domain" description="Glucose/Sorbosone dehydrogenase" evidence="3">
    <location>
        <begin position="43"/>
        <end position="325"/>
    </location>
</feature>
<evidence type="ECO:0000313" key="4">
    <source>
        <dbReference type="EMBL" id="QJD95020.1"/>
    </source>
</evidence>
<dbReference type="InterPro" id="IPR011042">
    <property type="entry name" value="6-blade_b-propeller_TolB-like"/>
</dbReference>
<keyword evidence="2" id="KW-0732">Signal</keyword>
<reference evidence="4 5" key="1">
    <citation type="submission" date="2020-04" db="EMBL/GenBank/DDBJ databases">
        <title>Genome sequencing of novel species.</title>
        <authorList>
            <person name="Heo J."/>
            <person name="Kim S.-J."/>
            <person name="Kim J.-S."/>
            <person name="Hong S.-B."/>
            <person name="Kwon S.-W."/>
        </authorList>
    </citation>
    <scope>NUCLEOTIDE SEQUENCE [LARGE SCALE GENOMIC DNA]</scope>
    <source>
        <strain evidence="4 5">F39-2</strain>
    </source>
</reference>
<keyword evidence="5" id="KW-1185">Reference proteome</keyword>
<evidence type="ECO:0000313" key="5">
    <source>
        <dbReference type="Proteomes" id="UP000503278"/>
    </source>
</evidence>
<dbReference type="AlphaFoldDB" id="A0A7L5DV99"/>
<feature type="signal peptide" evidence="2">
    <location>
        <begin position="1"/>
        <end position="22"/>
    </location>
</feature>
<dbReference type="PANTHER" id="PTHR19328">
    <property type="entry name" value="HEDGEHOG-INTERACTING PROTEIN"/>
    <property type="match status" value="1"/>
</dbReference>
<sequence length="521" mass="57489">MNKNLTITISCLLILLTNCLQAQQLLSTAMHEKFAVRMVANQLSDPWEIILGPDQQLWVTEAHGYKVSRINPTSGAKEVLLDISHDRNFPRYDKLPKSATGGKPWPQGGLMGMALHPRLLSGKPYVYLSYLYYFAGADSTGSGCKLNTGGCYFKTKIVRYTYHAQAHRLSEPVTLCDTIPGSSDHNGGRLLIAPVKGKSYLFYSIGDMGAGQFGNGGRPNHAQQTQVYEGKILRFNTEPDQDAKTFDRWIPNDNPFNSSRQNAVWSYGHRNPQGLTYAVINGVGRIYSSEHGPYSDDEINIIEKGKNYGHPLIIGYADDNYNGLAASVSDNAKLPGRWHTTYPTIGSETENAQRIGSANYRNPIKTLYPNSHEFLVNLFNKISSGSHDGTEWPSEAPSSIAVYTSAAIPGWQNSVLLPTLKGGKLVRLKLNAAGNQIVSDTLNYFKGNVRYRDVEISPDGKKIYLALDSGAVSSGPSAEDPHQTSYRGCILEFSYLGQDNDSNSNHPQKPSGEMRNPEREE</sequence>
<dbReference type="KEGG" id="mrob:HH214_03555"/>
<dbReference type="Gene3D" id="2.120.10.30">
    <property type="entry name" value="TolB, C-terminal domain"/>
    <property type="match status" value="1"/>
</dbReference>
<organism evidence="4 5">
    <name type="scientific">Mucilaginibacter robiniae</name>
    <dbReference type="NCBI Taxonomy" id="2728022"/>
    <lineage>
        <taxon>Bacteria</taxon>
        <taxon>Pseudomonadati</taxon>
        <taxon>Bacteroidota</taxon>
        <taxon>Sphingobacteriia</taxon>
        <taxon>Sphingobacteriales</taxon>
        <taxon>Sphingobacteriaceae</taxon>
        <taxon>Mucilaginibacter</taxon>
    </lineage>
</organism>
<evidence type="ECO:0000259" key="3">
    <source>
        <dbReference type="Pfam" id="PF07995"/>
    </source>
</evidence>
<feature type="region of interest" description="Disordered" evidence="1">
    <location>
        <begin position="497"/>
        <end position="521"/>
    </location>
</feature>
<feature type="compositionally biased region" description="Polar residues" evidence="1">
    <location>
        <begin position="497"/>
        <end position="508"/>
    </location>
</feature>
<dbReference type="SUPFAM" id="SSF50952">
    <property type="entry name" value="Soluble quinoprotein glucose dehydrogenase"/>
    <property type="match status" value="1"/>
</dbReference>
<feature type="domain" description="Glucose/Sorbosone dehydrogenase" evidence="3">
    <location>
        <begin position="393"/>
        <end position="469"/>
    </location>
</feature>
<proteinExistence type="predicted"/>
<name>A0A7L5DV99_9SPHI</name>
<dbReference type="InterPro" id="IPR011041">
    <property type="entry name" value="Quinoprot_gluc/sorb_DH_b-prop"/>
</dbReference>
<evidence type="ECO:0000256" key="1">
    <source>
        <dbReference type="SAM" id="MobiDB-lite"/>
    </source>
</evidence>